<keyword evidence="2" id="KW-0963">Cytoplasm</keyword>
<evidence type="ECO:0000256" key="9">
    <source>
        <dbReference type="ARBA" id="ARBA00038319"/>
    </source>
</evidence>
<evidence type="ECO:0000256" key="7">
    <source>
        <dbReference type="ARBA" id="ARBA00023273"/>
    </source>
</evidence>
<dbReference type="InterPro" id="IPR055316">
    <property type="entry name" value="RSP9"/>
</dbReference>
<name>A0ABD3H2M5_9MARC</name>
<evidence type="ECO:0000256" key="6">
    <source>
        <dbReference type="ARBA" id="ARBA00023212"/>
    </source>
</evidence>
<gene>
    <name evidence="12" type="ORF">R1sor_003515</name>
</gene>
<evidence type="ECO:0000256" key="11">
    <source>
        <dbReference type="SAM" id="MobiDB-lite"/>
    </source>
</evidence>
<evidence type="ECO:0000256" key="2">
    <source>
        <dbReference type="ARBA" id="ARBA00022490"/>
    </source>
</evidence>
<evidence type="ECO:0000313" key="13">
    <source>
        <dbReference type="Proteomes" id="UP001633002"/>
    </source>
</evidence>
<protein>
    <recommendedName>
        <fullName evidence="10">Radial spoke head protein 9 homolog</fullName>
    </recommendedName>
</protein>
<dbReference type="GO" id="GO:0030030">
    <property type="term" value="P:cell projection organization"/>
    <property type="evidence" value="ECO:0007669"/>
    <property type="project" value="UniProtKB-KW"/>
</dbReference>
<sequence length="336" mass="37042">MENNLTLCLEALASSGCIVPSEMRCAINISLKYKKRDAGLRSLSLWGRLFTAGGKDYLLAEGVKSVKLVKRKLVFDTRYYFSQNGAVWLDLQSPTDEQFELSKKIRGPFRGDPSHLYFVPDPPPPPPPPAPETSVEPAFITPSDPPAKAEDEGSATEADSATDAESEAATEETETIPDAEPQVETDEEGPDPELNPEGSDAESAEPPAPKGQDVGELVRLASLMRWVDEDCGVVPIGGMVLDAQYNLVKNVVFPGLEFGDKLDSYGHLFRGYEKAPLSKDITGFWSIQQQPLTNDVTIRSLLWPGYHMYYSGSTYDFGSLYFGWGEKNWDIAFMIN</sequence>
<evidence type="ECO:0000256" key="3">
    <source>
        <dbReference type="ARBA" id="ARBA00022794"/>
    </source>
</evidence>
<evidence type="ECO:0000256" key="1">
    <source>
        <dbReference type="ARBA" id="ARBA00004611"/>
    </source>
</evidence>
<feature type="compositionally biased region" description="Acidic residues" evidence="11">
    <location>
        <begin position="160"/>
        <end position="191"/>
    </location>
</feature>
<organism evidence="12 13">
    <name type="scientific">Riccia sorocarpa</name>
    <dbReference type="NCBI Taxonomy" id="122646"/>
    <lineage>
        <taxon>Eukaryota</taxon>
        <taxon>Viridiplantae</taxon>
        <taxon>Streptophyta</taxon>
        <taxon>Embryophyta</taxon>
        <taxon>Marchantiophyta</taxon>
        <taxon>Marchantiopsida</taxon>
        <taxon>Marchantiidae</taxon>
        <taxon>Marchantiales</taxon>
        <taxon>Ricciaceae</taxon>
        <taxon>Riccia</taxon>
    </lineage>
</organism>
<evidence type="ECO:0000256" key="8">
    <source>
        <dbReference type="ARBA" id="ARBA00037822"/>
    </source>
</evidence>
<evidence type="ECO:0000313" key="12">
    <source>
        <dbReference type="EMBL" id="KAL3685493.1"/>
    </source>
</evidence>
<keyword evidence="13" id="KW-1185">Reference proteome</keyword>
<comment type="similarity">
    <text evidence="9">Belongs to the flagellar radial spoke RSP9 family.</text>
</comment>
<comment type="caution">
    <text evidence="12">The sequence shown here is derived from an EMBL/GenBank/DDBJ whole genome shotgun (WGS) entry which is preliminary data.</text>
</comment>
<dbReference type="Proteomes" id="UP001633002">
    <property type="component" value="Unassembled WGS sequence"/>
</dbReference>
<keyword evidence="4" id="KW-0282">Flagellum</keyword>
<proteinExistence type="inferred from homology"/>
<keyword evidence="3" id="KW-0970">Cilium biogenesis/degradation</keyword>
<dbReference type="AlphaFoldDB" id="A0ABD3H2M5"/>
<dbReference type="PANTHER" id="PTHR22069:SF0">
    <property type="entry name" value="RADIAL SPOKE HEAD PROTEIN 9 HOMOLOG"/>
    <property type="match status" value="1"/>
</dbReference>
<keyword evidence="6" id="KW-0206">Cytoskeleton</keyword>
<evidence type="ECO:0000256" key="4">
    <source>
        <dbReference type="ARBA" id="ARBA00022846"/>
    </source>
</evidence>
<dbReference type="EMBL" id="JBJQOH010000006">
    <property type="protein sequence ID" value="KAL3685493.1"/>
    <property type="molecule type" value="Genomic_DNA"/>
</dbReference>
<dbReference type="PANTHER" id="PTHR22069">
    <property type="entry name" value="MITOCHONDRIAL RIBOSOMAL PROTEIN S18"/>
    <property type="match status" value="1"/>
</dbReference>
<keyword evidence="7" id="KW-0966">Cell projection</keyword>
<accession>A0ABD3H2M5</accession>
<evidence type="ECO:0000256" key="10">
    <source>
        <dbReference type="ARBA" id="ARBA00041080"/>
    </source>
</evidence>
<evidence type="ECO:0000256" key="5">
    <source>
        <dbReference type="ARBA" id="ARBA00023069"/>
    </source>
</evidence>
<comment type="subcellular location">
    <subcellularLocation>
        <location evidence="8">Cell projection</location>
        <location evidence="8">Kinocilium</location>
    </subcellularLocation>
    <subcellularLocation>
        <location evidence="1">Cytoplasm</location>
        <location evidence="1">Cytoskeleton</location>
        <location evidence="1">Flagellum axoneme</location>
    </subcellularLocation>
</comment>
<feature type="region of interest" description="Disordered" evidence="11">
    <location>
        <begin position="112"/>
        <end position="213"/>
    </location>
</feature>
<feature type="compositionally biased region" description="Pro residues" evidence="11">
    <location>
        <begin position="120"/>
        <end position="131"/>
    </location>
</feature>
<reference evidence="12 13" key="1">
    <citation type="submission" date="2024-09" db="EMBL/GenBank/DDBJ databases">
        <title>Chromosome-scale assembly of Riccia sorocarpa.</title>
        <authorList>
            <person name="Paukszto L."/>
        </authorList>
    </citation>
    <scope>NUCLEOTIDE SEQUENCE [LARGE SCALE GENOMIC DNA]</scope>
    <source>
        <strain evidence="12">LP-2024</strain>
        <tissue evidence="12">Aerial parts of the thallus</tissue>
    </source>
</reference>
<keyword evidence="5" id="KW-0969">Cilium</keyword>